<accession>A0A7C8MHH4</accession>
<feature type="compositionally biased region" description="Polar residues" evidence="1">
    <location>
        <begin position="16"/>
        <end position="33"/>
    </location>
</feature>
<feature type="compositionally biased region" description="Polar residues" evidence="1">
    <location>
        <begin position="141"/>
        <end position="165"/>
    </location>
</feature>
<feature type="compositionally biased region" description="Low complexity" evidence="1">
    <location>
        <begin position="1"/>
        <end position="15"/>
    </location>
</feature>
<evidence type="ECO:0000313" key="2">
    <source>
        <dbReference type="EMBL" id="KAF2962610.1"/>
    </source>
</evidence>
<dbReference type="OrthoDB" id="10542335at2759"/>
<dbReference type="EMBL" id="WUBL01000375">
    <property type="protein sequence ID" value="KAF2962610.1"/>
    <property type="molecule type" value="Genomic_DNA"/>
</dbReference>
<proteinExistence type="predicted"/>
<feature type="region of interest" description="Disordered" evidence="1">
    <location>
        <begin position="136"/>
        <end position="236"/>
    </location>
</feature>
<reference evidence="2 3" key="1">
    <citation type="submission" date="2019-12" db="EMBL/GenBank/DDBJ databases">
        <title>Draft genome sequence of the ascomycete Xylaria multiplex DSM 110363.</title>
        <authorList>
            <person name="Buettner E."/>
            <person name="Kellner H."/>
        </authorList>
    </citation>
    <scope>NUCLEOTIDE SEQUENCE [LARGE SCALE GENOMIC DNA]</scope>
    <source>
        <strain evidence="2 3">DSM 110363</strain>
    </source>
</reference>
<feature type="region of interest" description="Disordered" evidence="1">
    <location>
        <begin position="1"/>
        <end position="55"/>
    </location>
</feature>
<protein>
    <submittedName>
        <fullName evidence="2">Uncharacterized protein</fullName>
    </submittedName>
</protein>
<comment type="caution">
    <text evidence="2">The sequence shown here is derived from an EMBL/GenBank/DDBJ whole genome shotgun (WGS) entry which is preliminary data.</text>
</comment>
<feature type="compositionally biased region" description="Basic and acidic residues" evidence="1">
    <location>
        <begin position="225"/>
        <end position="236"/>
    </location>
</feature>
<dbReference type="Proteomes" id="UP000481858">
    <property type="component" value="Unassembled WGS sequence"/>
</dbReference>
<dbReference type="InParanoid" id="A0A7C8MHH4"/>
<dbReference type="AlphaFoldDB" id="A0A7C8MHH4"/>
<gene>
    <name evidence="2" type="ORF">GQX73_g10963</name>
</gene>
<evidence type="ECO:0000313" key="3">
    <source>
        <dbReference type="Proteomes" id="UP000481858"/>
    </source>
</evidence>
<organism evidence="2 3">
    <name type="scientific">Xylaria multiplex</name>
    <dbReference type="NCBI Taxonomy" id="323545"/>
    <lineage>
        <taxon>Eukaryota</taxon>
        <taxon>Fungi</taxon>
        <taxon>Dikarya</taxon>
        <taxon>Ascomycota</taxon>
        <taxon>Pezizomycotina</taxon>
        <taxon>Sordariomycetes</taxon>
        <taxon>Xylariomycetidae</taxon>
        <taxon>Xylariales</taxon>
        <taxon>Xylariaceae</taxon>
        <taxon>Xylaria</taxon>
    </lineage>
</organism>
<keyword evidence="3" id="KW-1185">Reference proteome</keyword>
<name>A0A7C8MHH4_9PEZI</name>
<sequence>MEAPSTPTRPHPTSTNGAQHTRPPEQNTPSNLNRNKRRKEADVQPPPFTGFGGKAVSRHCSLATAAINAQLEEESRQGNVRKQVLHDLATTLDGFVSHYSGDHQRSHHQQAKSLVQSFLDHLKVEDFAATGGAFYAPYRLPSTQPTKTNSSGPAKSGNESSSKQVTWAAVAKQGHSSNISGLPDPGEIKRGGKTTGQRRAGGGLRSQESTGGRLRGPQPPNDGRAGLHKDGHRMGP</sequence>
<evidence type="ECO:0000256" key="1">
    <source>
        <dbReference type="SAM" id="MobiDB-lite"/>
    </source>
</evidence>